<proteinExistence type="predicted"/>
<reference evidence="2 3" key="1">
    <citation type="submission" date="2020-08" db="EMBL/GenBank/DDBJ databases">
        <title>Genomic Encyclopedia of Type Strains, Phase IV (KMG-IV): sequencing the most valuable type-strain genomes for metagenomic binning, comparative biology and taxonomic classification.</title>
        <authorList>
            <person name="Goeker M."/>
        </authorList>
    </citation>
    <scope>NUCLEOTIDE SEQUENCE [LARGE SCALE GENOMIC DNA]</scope>
    <source>
        <strain evidence="2 3">DSM 101791</strain>
    </source>
</reference>
<feature type="chain" id="PRO_5031240447" description="TPM domain-containing protein" evidence="1">
    <location>
        <begin position="27"/>
        <end position="171"/>
    </location>
</feature>
<comment type="caution">
    <text evidence="2">The sequence shown here is derived from an EMBL/GenBank/DDBJ whole genome shotgun (WGS) entry which is preliminary data.</text>
</comment>
<name>A0A7W8GHZ0_9DEIO</name>
<dbReference type="AlphaFoldDB" id="A0A7W8GHZ0"/>
<dbReference type="RefSeq" id="WP_184031615.1">
    <property type="nucleotide sequence ID" value="NZ_JACHFN010000018.1"/>
</dbReference>
<dbReference type="EMBL" id="JACHFN010000018">
    <property type="protein sequence ID" value="MBB5235989.1"/>
    <property type="molecule type" value="Genomic_DNA"/>
</dbReference>
<evidence type="ECO:0000256" key="1">
    <source>
        <dbReference type="SAM" id="SignalP"/>
    </source>
</evidence>
<keyword evidence="1" id="KW-0732">Signal</keyword>
<organism evidence="2 3">
    <name type="scientific">Deinococcus budaensis</name>
    <dbReference type="NCBI Taxonomy" id="1665626"/>
    <lineage>
        <taxon>Bacteria</taxon>
        <taxon>Thermotogati</taxon>
        <taxon>Deinococcota</taxon>
        <taxon>Deinococci</taxon>
        <taxon>Deinococcales</taxon>
        <taxon>Deinococcaceae</taxon>
        <taxon>Deinococcus</taxon>
    </lineage>
</organism>
<keyword evidence="3" id="KW-1185">Reference proteome</keyword>
<dbReference type="SUPFAM" id="SSF56024">
    <property type="entry name" value="Phospholipase D/nuclease"/>
    <property type="match status" value="1"/>
</dbReference>
<evidence type="ECO:0000313" key="2">
    <source>
        <dbReference type="EMBL" id="MBB5235989.1"/>
    </source>
</evidence>
<evidence type="ECO:0000313" key="3">
    <source>
        <dbReference type="Proteomes" id="UP000525389"/>
    </source>
</evidence>
<evidence type="ECO:0008006" key="4">
    <source>
        <dbReference type="Google" id="ProtNLM"/>
    </source>
</evidence>
<accession>A0A7W8GHZ0</accession>
<gene>
    <name evidence="2" type="ORF">HNQ09_003453</name>
</gene>
<sequence>MGTLSFRFQLIPALTLTAALSSAASAAPVGYDQVLDAIGVAQRRVLLYTPALTDPGLTGALREAVLDTARETPVYVLTVPFFSYKPESGVNTLALVGALVHEAQVDSRLAVLIVDDHVFVSKTLGRVPRPSDIEYLPGKVNTYLNWYKTALGSARRVSRLDAVQRIKEMAK</sequence>
<dbReference type="Proteomes" id="UP000525389">
    <property type="component" value="Unassembled WGS sequence"/>
</dbReference>
<protein>
    <recommendedName>
        <fullName evidence="4">TPM domain-containing protein</fullName>
    </recommendedName>
</protein>
<feature type="signal peptide" evidence="1">
    <location>
        <begin position="1"/>
        <end position="26"/>
    </location>
</feature>